<feature type="compositionally biased region" description="Basic and acidic residues" evidence="9">
    <location>
        <begin position="441"/>
        <end position="457"/>
    </location>
</feature>
<evidence type="ECO:0000256" key="3">
    <source>
        <dbReference type="ARBA" id="ARBA00022741"/>
    </source>
</evidence>
<protein>
    <recommendedName>
        <fullName evidence="10">Protein kinase domain-containing protein</fullName>
    </recommendedName>
</protein>
<dbReference type="GO" id="GO:0005524">
    <property type="term" value="F:ATP binding"/>
    <property type="evidence" value="ECO:0007669"/>
    <property type="project" value="UniProtKB-KW"/>
</dbReference>
<evidence type="ECO:0000256" key="1">
    <source>
        <dbReference type="ARBA" id="ARBA00022527"/>
    </source>
</evidence>
<feature type="region of interest" description="Disordered" evidence="9">
    <location>
        <begin position="482"/>
        <end position="511"/>
    </location>
</feature>
<dbReference type="InterPro" id="IPR011010">
    <property type="entry name" value="DNA_brk_join_enz"/>
</dbReference>
<evidence type="ECO:0000313" key="11">
    <source>
        <dbReference type="EMBL" id="CAE8689793.1"/>
    </source>
</evidence>
<feature type="region of interest" description="Disordered" evidence="9">
    <location>
        <begin position="663"/>
        <end position="686"/>
    </location>
</feature>
<dbReference type="Proteomes" id="UP000626109">
    <property type="component" value="Unassembled WGS sequence"/>
</dbReference>
<name>A0A813JZF7_POLGL</name>
<organism evidence="11 12">
    <name type="scientific">Polarella glacialis</name>
    <name type="common">Dinoflagellate</name>
    <dbReference type="NCBI Taxonomy" id="89957"/>
    <lineage>
        <taxon>Eukaryota</taxon>
        <taxon>Sar</taxon>
        <taxon>Alveolata</taxon>
        <taxon>Dinophyceae</taxon>
        <taxon>Suessiales</taxon>
        <taxon>Suessiaceae</taxon>
        <taxon>Polarella</taxon>
    </lineage>
</organism>
<evidence type="ECO:0000256" key="8">
    <source>
        <dbReference type="PIRSR" id="PIRSR630616-3"/>
    </source>
</evidence>
<feature type="active site" description="Proton acceptor" evidence="6">
    <location>
        <position position="20"/>
    </location>
</feature>
<feature type="compositionally biased region" description="Low complexity" evidence="9">
    <location>
        <begin position="498"/>
        <end position="511"/>
    </location>
</feature>
<dbReference type="InterPro" id="IPR000719">
    <property type="entry name" value="Prot_kinase_dom"/>
</dbReference>
<evidence type="ECO:0000256" key="4">
    <source>
        <dbReference type="ARBA" id="ARBA00022777"/>
    </source>
</evidence>
<dbReference type="Gene3D" id="1.10.510.10">
    <property type="entry name" value="Transferase(Phosphotransferase) domain 1"/>
    <property type="match status" value="1"/>
</dbReference>
<feature type="compositionally biased region" description="Pro residues" evidence="9">
    <location>
        <begin position="232"/>
        <end position="245"/>
    </location>
</feature>
<keyword evidence="5 7" id="KW-0067">ATP-binding</keyword>
<feature type="domain" description="Protein kinase" evidence="10">
    <location>
        <begin position="1"/>
        <end position="151"/>
    </location>
</feature>
<dbReference type="SMART" id="SM00220">
    <property type="entry name" value="S_TKc"/>
    <property type="match status" value="1"/>
</dbReference>
<feature type="cross-link" description="Glycyl lysine isopeptide (Lys-Gly) (interchain with G-Cter in SUMO2)" evidence="8">
    <location>
        <position position="22"/>
    </location>
</feature>
<evidence type="ECO:0000256" key="7">
    <source>
        <dbReference type="PIRSR" id="PIRSR630616-2"/>
    </source>
</evidence>
<proteinExistence type="predicted"/>
<dbReference type="SUPFAM" id="SSF56112">
    <property type="entry name" value="Protein kinase-like (PK-like)"/>
    <property type="match status" value="1"/>
</dbReference>
<feature type="binding site" evidence="7">
    <location>
        <begin position="24"/>
        <end position="25"/>
    </location>
    <ligand>
        <name>ATP</name>
        <dbReference type="ChEBI" id="CHEBI:30616"/>
    </ligand>
</feature>
<dbReference type="InterPro" id="IPR011009">
    <property type="entry name" value="Kinase-like_dom_sf"/>
</dbReference>
<comment type="caution">
    <text evidence="11">The sequence shown here is derived from an EMBL/GenBank/DDBJ whole genome shotgun (WGS) entry which is preliminary data.</text>
</comment>
<feature type="region of interest" description="Disordered" evidence="9">
    <location>
        <begin position="426"/>
        <end position="457"/>
    </location>
</feature>
<dbReference type="PROSITE" id="PS00108">
    <property type="entry name" value="PROTEIN_KINASE_ST"/>
    <property type="match status" value="1"/>
</dbReference>
<dbReference type="InterPro" id="IPR008271">
    <property type="entry name" value="Ser/Thr_kinase_AS"/>
</dbReference>
<keyword evidence="1" id="KW-0723">Serine/threonine-protein kinase</keyword>
<keyword evidence="4" id="KW-0418">Kinase</keyword>
<keyword evidence="2" id="KW-0808">Transferase</keyword>
<accession>A0A813JZF7</accession>
<evidence type="ECO:0000256" key="9">
    <source>
        <dbReference type="SAM" id="MobiDB-lite"/>
    </source>
</evidence>
<dbReference type="EMBL" id="CAJNNW010027131">
    <property type="protein sequence ID" value="CAE8689793.1"/>
    <property type="molecule type" value="Genomic_DNA"/>
</dbReference>
<dbReference type="InterPro" id="IPR030616">
    <property type="entry name" value="Aur-like"/>
</dbReference>
<keyword evidence="3 7" id="KW-0547">Nucleotide-binding</keyword>
<dbReference type="GO" id="GO:0004674">
    <property type="term" value="F:protein serine/threonine kinase activity"/>
    <property type="evidence" value="ECO:0007669"/>
    <property type="project" value="UniProtKB-KW"/>
</dbReference>
<evidence type="ECO:0000259" key="10">
    <source>
        <dbReference type="PROSITE" id="PS50011"/>
    </source>
</evidence>
<dbReference type="GO" id="GO:0003677">
    <property type="term" value="F:DNA binding"/>
    <property type="evidence" value="ECO:0007669"/>
    <property type="project" value="InterPro"/>
</dbReference>
<evidence type="ECO:0000256" key="5">
    <source>
        <dbReference type="ARBA" id="ARBA00022840"/>
    </source>
</evidence>
<dbReference type="PROSITE" id="PS50011">
    <property type="entry name" value="PROTEIN_KINASE_DOM"/>
    <property type="match status" value="1"/>
</dbReference>
<gene>
    <name evidence="11" type="ORF">PGLA2088_LOCUS26626</name>
</gene>
<evidence type="ECO:0000313" key="12">
    <source>
        <dbReference type="Proteomes" id="UP000626109"/>
    </source>
</evidence>
<evidence type="ECO:0000256" key="6">
    <source>
        <dbReference type="PIRSR" id="PIRSR630616-1"/>
    </source>
</evidence>
<dbReference type="SUPFAM" id="SSF56349">
    <property type="entry name" value="DNA breaking-rejoining enzymes"/>
    <property type="match status" value="1"/>
</dbReference>
<dbReference type="PANTHER" id="PTHR24350">
    <property type="entry name" value="SERINE/THREONINE-PROTEIN KINASE IAL-RELATED"/>
    <property type="match status" value="1"/>
</dbReference>
<feature type="binding site" evidence="7">
    <location>
        <position position="38"/>
    </location>
    <ligand>
        <name>ATP</name>
        <dbReference type="ChEBI" id="CHEBI:30616"/>
    </ligand>
</feature>
<sequence length="1587" mass="176107">MDGLLGALGHLHGISILHRDVKPENLLLHAGGRPVLGDFGLACGAEDAQEARRRIGSPGFIAPEVLKGQGATGKADVFSAGATLYFACMGTTPFNSKDMASTLHKTLTENISFQSQAGRLSPVCRKFAESLLTKRPQDRPTALEAMADPWFSGDTNSASKLIPASAPQPVAPPARPISAQGVLLRLMYSTSESESEWSFARRGEGTDSQESERQDPLPPRPPRARASTTSPAPSPASPAPSPASPAPTTQTASEDLPSLRFYVVWRVAGRSDLRGIHISVDRGGWHRLRRQLPNEEYLPRTCSLRRADTILGAVALYHTERLRGWAWNCGRGRSAMHGGGSAGGHERSSMTVSIGDTKMVFLRLETTCLRLEKPTGWAQVVALSPWPKGRDVITAFNGLDGLAPPGESSDELRAVVPKALAVPVTGQAPASTRAGQPSDGAKGHLEHRRACGDKGRIQRERGLADGSLSFQDVLMAKILQDMSQKDQSNKKKKDNGDDSGSGSDSDLDGTLLKKGLSSMKNMSRLKKRIRSRPKRVWKKFEENVKEELGVAEGEPWTLRSWSRRINWGKFRGLRRCMEMMIAIYELLKADSPEIARAQAVQNMKAIHQSVLSGGDWATAWLLTGLTDPTQRREFAGEEGEMSAITGYLGWPTSRRRIVEEKSTKVRARTRRRMPMERAVQPRPTVESAAALDDKDRLWKQQHFVGFSELFGKAEQHVIPPMGRRRAVAHLPGEDDVLMARAEAAYEVAGFPRSEAKDFRNQLNFKAWGAEVRGGLGTSGGPLAVRRECWALTRHILKFGWVCKKIMQQLLGIFASLLIYRREFFSAFHSIYAFCDALPEVGWSRLSGPIGDELRAVCMLLPFMESDLRRPVGDVLWATDATPTVGGATEVTVDSELCQLLYAYAEQRGEHVRLDWTGNELPSERLAAPAAEIDQLVKSVAHGGKFVSVTAEFVSAVIRRTARVEVPASPPPKCPPGWAKRWFPCTPQNRWGLELFAGSCRLTSAFRALGLPVLDPVELSMGGDVFSDLVEQLIRSNQIGWIWSGPPCGSFSALRNLDPGGPLRPKGQPEGDSSNPVVLLGNRLWHRNLFLITLAWKQGAHFIIEYPEKSKAWQLGWTQKFMQALELVWLPPIPLSFAIRSRLPTLSGSLRPPSSDFITDKDKQRRLRERLHSAAYTLRLGDGLQRVNFFLGAKGHRSLECLGAQPKLLDKVLEEYVDHCFAELESRQATVEAILSVQKHCRVTRQALPCTWEACWSWRMLQPLQTRRPMPPSVLGALVVVAFAMGLNCTGRIRAQWWSASVLWRVAFDGLLRRDMGKRQFVQVKDPATVEWLRWLVTPLAGSQKLFPGSRETMVKLFKVACNVLWLQDAGLTLASFRTGGATTHFQREQNLGVLQFYGRWRTPVTLQHYLQEALSAYLLMDYPCLLRSLHADDYSTSASTSLSYPSLDYHIVNFDSTLGYPGEGPRDSRIRLDEVRQLDGTILSDTGPQGGLTFVEAYRYREFSERASKWRRADPNHMAFAKYCKVRMLAGVQLLEPLADPGEPPAAEEAQLVVSSQQTASNNFLPAVFRLLVERRYEQAFPSPSEI</sequence>
<dbReference type="Pfam" id="PF00069">
    <property type="entry name" value="Pkinase"/>
    <property type="match status" value="1"/>
</dbReference>
<reference evidence="11" key="1">
    <citation type="submission" date="2021-02" db="EMBL/GenBank/DDBJ databases">
        <authorList>
            <person name="Dougan E. K."/>
            <person name="Rhodes N."/>
            <person name="Thang M."/>
            <person name="Chan C."/>
        </authorList>
    </citation>
    <scope>NUCLEOTIDE SEQUENCE</scope>
</reference>
<feature type="compositionally biased region" description="Basic and acidic residues" evidence="9">
    <location>
        <begin position="199"/>
        <end position="215"/>
    </location>
</feature>
<evidence type="ECO:0000256" key="2">
    <source>
        <dbReference type="ARBA" id="ARBA00022679"/>
    </source>
</evidence>
<feature type="region of interest" description="Disordered" evidence="9">
    <location>
        <begin position="195"/>
        <end position="252"/>
    </location>
</feature>